<dbReference type="Proteomes" id="UP001304895">
    <property type="component" value="Unassembled WGS sequence"/>
</dbReference>
<protein>
    <submittedName>
        <fullName evidence="1">Uncharacterized protein</fullName>
    </submittedName>
</protein>
<evidence type="ECO:0000313" key="1">
    <source>
        <dbReference type="EMBL" id="KAK4137228.1"/>
    </source>
</evidence>
<reference evidence="1" key="2">
    <citation type="submission" date="2023-05" db="EMBL/GenBank/DDBJ databases">
        <authorList>
            <consortium name="Lawrence Berkeley National Laboratory"/>
            <person name="Steindorff A."/>
            <person name="Hensen N."/>
            <person name="Bonometti L."/>
            <person name="Westerberg I."/>
            <person name="Brannstrom I.O."/>
            <person name="Guillou S."/>
            <person name="Cros-Aarteil S."/>
            <person name="Calhoun S."/>
            <person name="Haridas S."/>
            <person name="Kuo A."/>
            <person name="Mondo S."/>
            <person name="Pangilinan J."/>
            <person name="Riley R."/>
            <person name="Labutti K."/>
            <person name="Andreopoulos B."/>
            <person name="Lipzen A."/>
            <person name="Chen C."/>
            <person name="Yanf M."/>
            <person name="Daum C."/>
            <person name="Ng V."/>
            <person name="Clum A."/>
            <person name="Ohm R."/>
            <person name="Martin F."/>
            <person name="Silar P."/>
            <person name="Natvig D."/>
            <person name="Lalanne C."/>
            <person name="Gautier V."/>
            <person name="Ament-Velasquez S.L."/>
            <person name="Kruys A."/>
            <person name="Hutchinson M.I."/>
            <person name="Powell A.J."/>
            <person name="Barry K."/>
            <person name="Miller A.N."/>
            <person name="Grigoriev I.V."/>
            <person name="Debuchy R."/>
            <person name="Gladieux P."/>
            <person name="Thoren M.H."/>
            <person name="Johannesson H."/>
        </authorList>
    </citation>
    <scope>NUCLEOTIDE SEQUENCE</scope>
    <source>
        <strain evidence="1">CBS 123565</strain>
    </source>
</reference>
<dbReference type="AlphaFoldDB" id="A0AAN6ZGP7"/>
<reference evidence="1" key="1">
    <citation type="journal article" date="2023" name="Mol. Phylogenet. Evol.">
        <title>Genome-scale phylogeny and comparative genomics of the fungal order Sordariales.</title>
        <authorList>
            <person name="Hensen N."/>
            <person name="Bonometti L."/>
            <person name="Westerberg I."/>
            <person name="Brannstrom I.O."/>
            <person name="Guillou S."/>
            <person name="Cros-Aarteil S."/>
            <person name="Calhoun S."/>
            <person name="Haridas S."/>
            <person name="Kuo A."/>
            <person name="Mondo S."/>
            <person name="Pangilinan J."/>
            <person name="Riley R."/>
            <person name="LaButti K."/>
            <person name="Andreopoulos B."/>
            <person name="Lipzen A."/>
            <person name="Chen C."/>
            <person name="Yan M."/>
            <person name="Daum C."/>
            <person name="Ng V."/>
            <person name="Clum A."/>
            <person name="Steindorff A."/>
            <person name="Ohm R.A."/>
            <person name="Martin F."/>
            <person name="Silar P."/>
            <person name="Natvig D.O."/>
            <person name="Lalanne C."/>
            <person name="Gautier V."/>
            <person name="Ament-Velasquez S.L."/>
            <person name="Kruys A."/>
            <person name="Hutchinson M.I."/>
            <person name="Powell A.J."/>
            <person name="Barry K."/>
            <person name="Miller A.N."/>
            <person name="Grigoriev I.V."/>
            <person name="Debuchy R."/>
            <person name="Gladieux P."/>
            <person name="Hiltunen Thoren M."/>
            <person name="Johannesson H."/>
        </authorList>
    </citation>
    <scope>NUCLEOTIDE SEQUENCE</scope>
    <source>
        <strain evidence="1">CBS 123565</strain>
    </source>
</reference>
<gene>
    <name evidence="1" type="ORF">BT67DRAFT_99180</name>
</gene>
<sequence length="164" mass="17644">MTGTISGGCTAEPAAKATAAASKGWLTIALSSLTPLWLTSSVFPSSYLTSPATIVGHLWIGRSHLTSPAILQATSGRQVLPLKSCYYRRLPLDRKVLPYKSCYIVGYFWTEGPTLQVLPLSQATSGSEGPTSQVLLYRRPLLDQRVLPLGRSYLTSPATIAGYL</sequence>
<dbReference type="EMBL" id="MU853402">
    <property type="protein sequence ID" value="KAK4137228.1"/>
    <property type="molecule type" value="Genomic_DNA"/>
</dbReference>
<name>A0AAN6ZGP7_9PEZI</name>
<comment type="caution">
    <text evidence="1">The sequence shown here is derived from an EMBL/GenBank/DDBJ whole genome shotgun (WGS) entry which is preliminary data.</text>
</comment>
<organism evidence="1 2">
    <name type="scientific">Trichocladium antarcticum</name>
    <dbReference type="NCBI Taxonomy" id="1450529"/>
    <lineage>
        <taxon>Eukaryota</taxon>
        <taxon>Fungi</taxon>
        <taxon>Dikarya</taxon>
        <taxon>Ascomycota</taxon>
        <taxon>Pezizomycotina</taxon>
        <taxon>Sordariomycetes</taxon>
        <taxon>Sordariomycetidae</taxon>
        <taxon>Sordariales</taxon>
        <taxon>Chaetomiaceae</taxon>
        <taxon>Trichocladium</taxon>
    </lineage>
</organism>
<keyword evidence="2" id="KW-1185">Reference proteome</keyword>
<proteinExistence type="predicted"/>
<accession>A0AAN6ZGP7</accession>
<evidence type="ECO:0000313" key="2">
    <source>
        <dbReference type="Proteomes" id="UP001304895"/>
    </source>
</evidence>